<dbReference type="AlphaFoldDB" id="M4VGF2"/>
<accession>M4VGF2</accession>
<protein>
    <submittedName>
        <fullName evidence="3">Histone deacetylase/AcuC/AphA family protein</fullName>
    </submittedName>
</protein>
<reference evidence="3 4" key="1">
    <citation type="journal article" date="2013" name="ISME J.">
        <title>By their genes ye shall know them: genomic signatures of predatory bacteria.</title>
        <authorList>
            <person name="Pasternak Z."/>
            <person name="Pietrokovski S."/>
            <person name="Rotem O."/>
            <person name="Gophna U."/>
            <person name="Lurie-Weinberger M.N."/>
            <person name="Jurkevitch E."/>
        </authorList>
    </citation>
    <scope>NUCLEOTIDE SEQUENCE [LARGE SCALE GENOMIC DNA]</scope>
    <source>
        <strain evidence="3">EPB</strain>
    </source>
</reference>
<dbReference type="SUPFAM" id="SSF52768">
    <property type="entry name" value="Arginase/deacetylase"/>
    <property type="match status" value="1"/>
</dbReference>
<name>M4VGF2_9BACT</name>
<dbReference type="EMBL" id="CP003538">
    <property type="protein sequence ID" value="AGH97545.1"/>
    <property type="molecule type" value="Genomic_DNA"/>
</dbReference>
<feature type="domain" description="Histone deacetylase" evidence="2">
    <location>
        <begin position="21"/>
        <end position="306"/>
    </location>
</feature>
<dbReference type="Pfam" id="PF00850">
    <property type="entry name" value="Hist_deacetyl"/>
    <property type="match status" value="1"/>
</dbReference>
<sequence length="310" mass="33562">MHNLTIYKAQAGLRHDTGPDHPERIARLQAIFDLLSESPFDTMPQINADPASFKQITRAHPESYVMRIEDAIPDRGLVHLDADTVICPASIDAAFEAAGGAACTAARDVMNGTTRRAFCATRPPGHHAEPTHAMGFCLFNNIFLAALEAQQNGAKRVAIVDFDVHHGNGSEVMARKHDNVLFISMHQNSLFPAGRGDATDQTPDRVINIPLAAGAGTHEYRTAMTGTVIPALESYQPDLILISAGFDAHRDDPLGEMALLDSDYAWITRDLCDAADRLCDGRVISVMEGGYNLDALKTSARAHLLALADL</sequence>
<dbReference type="RefSeq" id="WP_015467096.1">
    <property type="nucleotide sequence ID" value="NC_020812.1"/>
</dbReference>
<evidence type="ECO:0000313" key="3">
    <source>
        <dbReference type="EMBL" id="AGH97545.1"/>
    </source>
</evidence>
<gene>
    <name evidence="3" type="ORF">A11S_721</name>
</gene>
<dbReference type="GO" id="GO:0004407">
    <property type="term" value="F:histone deacetylase activity"/>
    <property type="evidence" value="ECO:0007669"/>
    <property type="project" value="TreeGrafter"/>
</dbReference>
<dbReference type="PANTHER" id="PTHR10625:SF10">
    <property type="entry name" value="HISTONE DEACETYLASE HDAC1"/>
    <property type="match status" value="1"/>
</dbReference>
<dbReference type="InterPro" id="IPR037138">
    <property type="entry name" value="His_deacetylse_dom_sf"/>
</dbReference>
<evidence type="ECO:0000259" key="2">
    <source>
        <dbReference type="Pfam" id="PF00850"/>
    </source>
</evidence>
<dbReference type="KEGG" id="man:A11S_721"/>
<dbReference type="GO" id="GO:0040029">
    <property type="term" value="P:epigenetic regulation of gene expression"/>
    <property type="evidence" value="ECO:0007669"/>
    <property type="project" value="TreeGrafter"/>
</dbReference>
<dbReference type="InterPro" id="IPR023696">
    <property type="entry name" value="Ureohydrolase_dom_sf"/>
</dbReference>
<proteinExistence type="inferred from homology"/>
<dbReference type="CDD" id="cd11599">
    <property type="entry name" value="HDAC_classII_2"/>
    <property type="match status" value="1"/>
</dbReference>
<organism evidence="3 4">
    <name type="scientific">Micavibrio aeruginosavorus EPB</name>
    <dbReference type="NCBI Taxonomy" id="349215"/>
    <lineage>
        <taxon>Bacteria</taxon>
        <taxon>Pseudomonadati</taxon>
        <taxon>Bdellovibrionota</taxon>
        <taxon>Bdellovibrionia</taxon>
        <taxon>Bdellovibrionales</taxon>
        <taxon>Pseudobdellovibrionaceae</taxon>
        <taxon>Micavibrio</taxon>
    </lineage>
</organism>
<dbReference type="HOGENOM" id="CLU_007727_8_1_5"/>
<dbReference type="Gene3D" id="3.40.800.20">
    <property type="entry name" value="Histone deacetylase domain"/>
    <property type="match status" value="1"/>
</dbReference>
<evidence type="ECO:0000256" key="1">
    <source>
        <dbReference type="ARBA" id="ARBA00005947"/>
    </source>
</evidence>
<dbReference type="PRINTS" id="PR01270">
    <property type="entry name" value="HDASUPER"/>
</dbReference>
<evidence type="ECO:0000313" key="4">
    <source>
        <dbReference type="Proteomes" id="UP000011932"/>
    </source>
</evidence>
<dbReference type="PANTHER" id="PTHR10625">
    <property type="entry name" value="HISTONE DEACETYLASE HDAC1-RELATED"/>
    <property type="match status" value="1"/>
</dbReference>
<dbReference type="InterPro" id="IPR023801">
    <property type="entry name" value="His_deacetylse_dom"/>
</dbReference>
<comment type="similarity">
    <text evidence="1">Belongs to the histone deacetylase family.</text>
</comment>
<dbReference type="Proteomes" id="UP000011932">
    <property type="component" value="Chromosome"/>
</dbReference>
<dbReference type="STRING" id="349215.A11S_721"/>
<dbReference type="OrthoDB" id="9808367at2"/>
<dbReference type="InterPro" id="IPR000286">
    <property type="entry name" value="HDACs"/>
</dbReference>